<evidence type="ECO:0000313" key="2">
    <source>
        <dbReference type="EMBL" id="KAL3808909.1"/>
    </source>
</evidence>
<sequence length="501" mass="56216">MHRQKWVAGVAATITGDVADEHTSIHQWCHKDLFGERIAPGNPEHSIMSPLQAFLHMMPPAQLSLMLELTNERLVEKEKQEMTRQELLRWIGVCVLIAAINFRGRRRNLWEGGGAPSKYLPSYDLRVMGMSRNRFDDIWYAIRWSRQPPEQPHGMSSEQYRWMLVDNFVDNINEYRARTFVPGGHLEADESIIRWYGVGGSFVDAGIPHYAAIERKPDNGAEIQNLADVAIVKSAAEEEAIAAAAAADEDNDEEVAADEGGKGTWVLSELVAPWRDSGRLVTADAYFASVEAAVKMKEAGLFFIGNVKQCSRRFPMEVLGNATLPKRGCRSVLASINDDTGETELVAIAWVDRNRRFFITTTCGLGKGERIQRKRLCQLDKSGRAPPDKVVIEVAQPKAIAKYYKGAGTIDRHNRIRADELRLDRNLGTRHWDNKRFNLGVLGIICVDAFLFFQQVVSANNRMTSCLEFFGRLADELVDNQEGIRIMRAAADPGACGRQSR</sequence>
<proteinExistence type="predicted"/>
<name>A0ABD3R7N4_9STRA</name>
<feature type="domain" description="PiggyBac transposable element-derived protein" evidence="1">
    <location>
        <begin position="49"/>
        <end position="435"/>
    </location>
</feature>
<reference evidence="2 3" key="1">
    <citation type="submission" date="2024-10" db="EMBL/GenBank/DDBJ databases">
        <title>Updated reference genomes for cyclostephanoid diatoms.</title>
        <authorList>
            <person name="Roberts W.R."/>
            <person name="Alverson A.J."/>
        </authorList>
    </citation>
    <scope>NUCLEOTIDE SEQUENCE [LARGE SCALE GENOMIC DNA]</scope>
    <source>
        <strain evidence="2 3">AJA228-03</strain>
    </source>
</reference>
<gene>
    <name evidence="2" type="ORF">ACHAXA_010293</name>
</gene>
<dbReference type="InterPro" id="IPR029526">
    <property type="entry name" value="PGBD"/>
</dbReference>
<evidence type="ECO:0000313" key="3">
    <source>
        <dbReference type="Proteomes" id="UP001530377"/>
    </source>
</evidence>
<protein>
    <recommendedName>
        <fullName evidence="1">PiggyBac transposable element-derived protein domain-containing protein</fullName>
    </recommendedName>
</protein>
<dbReference type="PANTHER" id="PTHR46599">
    <property type="entry name" value="PIGGYBAC TRANSPOSABLE ELEMENT-DERIVED PROTEIN 4"/>
    <property type="match status" value="1"/>
</dbReference>
<accession>A0ABD3R7N4</accession>
<dbReference type="AlphaFoldDB" id="A0ABD3R7N4"/>
<comment type="caution">
    <text evidence="2">The sequence shown here is derived from an EMBL/GenBank/DDBJ whole genome shotgun (WGS) entry which is preliminary data.</text>
</comment>
<organism evidence="2 3">
    <name type="scientific">Cyclostephanos tholiformis</name>
    <dbReference type="NCBI Taxonomy" id="382380"/>
    <lineage>
        <taxon>Eukaryota</taxon>
        <taxon>Sar</taxon>
        <taxon>Stramenopiles</taxon>
        <taxon>Ochrophyta</taxon>
        <taxon>Bacillariophyta</taxon>
        <taxon>Coscinodiscophyceae</taxon>
        <taxon>Thalassiosirophycidae</taxon>
        <taxon>Stephanodiscales</taxon>
        <taxon>Stephanodiscaceae</taxon>
        <taxon>Cyclostephanos</taxon>
    </lineage>
</organism>
<evidence type="ECO:0000259" key="1">
    <source>
        <dbReference type="Pfam" id="PF13843"/>
    </source>
</evidence>
<keyword evidence="3" id="KW-1185">Reference proteome</keyword>
<dbReference type="Proteomes" id="UP001530377">
    <property type="component" value="Unassembled WGS sequence"/>
</dbReference>
<dbReference type="Pfam" id="PF13843">
    <property type="entry name" value="DDE_Tnp_1_7"/>
    <property type="match status" value="1"/>
</dbReference>
<dbReference type="PANTHER" id="PTHR46599:SF3">
    <property type="entry name" value="PIGGYBAC TRANSPOSABLE ELEMENT-DERIVED PROTEIN 4"/>
    <property type="match status" value="1"/>
</dbReference>
<dbReference type="EMBL" id="JALLPB020000460">
    <property type="protein sequence ID" value="KAL3808909.1"/>
    <property type="molecule type" value="Genomic_DNA"/>
</dbReference>